<protein>
    <submittedName>
        <fullName evidence="1">Uncharacterized protein</fullName>
    </submittedName>
</protein>
<accession>A0A0A8YRZ0</accession>
<proteinExistence type="predicted"/>
<sequence>MDFLLCSTRIILSILCF</sequence>
<name>A0A0A8YRZ0_ARUDO</name>
<dbReference type="EMBL" id="GBRH01268261">
    <property type="protein sequence ID" value="JAD29634.1"/>
    <property type="molecule type" value="Transcribed_RNA"/>
</dbReference>
<evidence type="ECO:0000313" key="1">
    <source>
        <dbReference type="EMBL" id="JAD29634.1"/>
    </source>
</evidence>
<reference evidence="1" key="2">
    <citation type="journal article" date="2015" name="Data Brief">
        <title>Shoot transcriptome of the giant reed, Arundo donax.</title>
        <authorList>
            <person name="Barrero R.A."/>
            <person name="Guerrero F.D."/>
            <person name="Moolhuijzen P."/>
            <person name="Goolsby J.A."/>
            <person name="Tidwell J."/>
            <person name="Bellgard S.E."/>
            <person name="Bellgard M.I."/>
        </authorList>
    </citation>
    <scope>NUCLEOTIDE SEQUENCE</scope>
    <source>
        <tissue evidence="1">Shoot tissue taken approximately 20 cm above the soil surface</tissue>
    </source>
</reference>
<organism evidence="1">
    <name type="scientific">Arundo donax</name>
    <name type="common">Giant reed</name>
    <name type="synonym">Donax arundinaceus</name>
    <dbReference type="NCBI Taxonomy" id="35708"/>
    <lineage>
        <taxon>Eukaryota</taxon>
        <taxon>Viridiplantae</taxon>
        <taxon>Streptophyta</taxon>
        <taxon>Embryophyta</taxon>
        <taxon>Tracheophyta</taxon>
        <taxon>Spermatophyta</taxon>
        <taxon>Magnoliopsida</taxon>
        <taxon>Liliopsida</taxon>
        <taxon>Poales</taxon>
        <taxon>Poaceae</taxon>
        <taxon>PACMAD clade</taxon>
        <taxon>Arundinoideae</taxon>
        <taxon>Arundineae</taxon>
        <taxon>Arundo</taxon>
    </lineage>
</organism>
<reference evidence="1" key="1">
    <citation type="submission" date="2014-09" db="EMBL/GenBank/DDBJ databases">
        <authorList>
            <person name="Magalhaes I.L.F."/>
            <person name="Oliveira U."/>
            <person name="Santos F.R."/>
            <person name="Vidigal T.H.D.A."/>
            <person name="Brescovit A.D."/>
            <person name="Santos A.J."/>
        </authorList>
    </citation>
    <scope>NUCLEOTIDE SEQUENCE</scope>
    <source>
        <tissue evidence="1">Shoot tissue taken approximately 20 cm above the soil surface</tissue>
    </source>
</reference>
<dbReference type="AlphaFoldDB" id="A0A0A8YRZ0"/>